<gene>
    <name evidence="2" type="ORF">Pla52n_21640</name>
</gene>
<dbReference type="Proteomes" id="UP000320176">
    <property type="component" value="Unassembled WGS sequence"/>
</dbReference>
<evidence type="ECO:0000313" key="2">
    <source>
        <dbReference type="EMBL" id="TWU06443.1"/>
    </source>
</evidence>
<organism evidence="2 3">
    <name type="scientific">Stieleria varia</name>
    <dbReference type="NCBI Taxonomy" id="2528005"/>
    <lineage>
        <taxon>Bacteria</taxon>
        <taxon>Pseudomonadati</taxon>
        <taxon>Planctomycetota</taxon>
        <taxon>Planctomycetia</taxon>
        <taxon>Pirellulales</taxon>
        <taxon>Pirellulaceae</taxon>
        <taxon>Stieleria</taxon>
    </lineage>
</organism>
<dbReference type="InterPro" id="IPR024079">
    <property type="entry name" value="MetalloPept_cat_dom_sf"/>
</dbReference>
<feature type="transmembrane region" description="Helical" evidence="1">
    <location>
        <begin position="15"/>
        <end position="48"/>
    </location>
</feature>
<dbReference type="GO" id="GO:0004177">
    <property type="term" value="F:aminopeptidase activity"/>
    <property type="evidence" value="ECO:0007669"/>
    <property type="project" value="TreeGrafter"/>
</dbReference>
<dbReference type="AlphaFoldDB" id="A0A5C6B2U7"/>
<sequence length="328" mass="36964">MLVDPQSDRVNRRWALGICALCAALIACLALIRPIFLIGLPIVLGMYFLLRRRSTRRLRVIRGAFPEAWEATLLSDVAFFRALDEPQRERFRNLVKVFLDEVRITGIRTTVDDRTRVLVAASAVIPILGFDDWEYNGLGEVLIYPDGFDEQYQNASGDRHILGMVGTGHLSGVMILSQPDLISGFANPEDKRNVGIHEFAHLVDKADGSVDGLPIGIDQPTAAPWVQWVGEELKSTSRGRHHIDDYAYTNEAEYFAVLTEYFFEAPEVLAKKNPQLYQMMQSMYRQNTKSLLSGIIHRPRRVGRNSPCPCGSGDKFKHCCLRKSRQGA</sequence>
<proteinExistence type="predicted"/>
<reference evidence="2 3" key="1">
    <citation type="submission" date="2019-02" db="EMBL/GenBank/DDBJ databases">
        <title>Deep-cultivation of Planctomycetes and their phenomic and genomic characterization uncovers novel biology.</title>
        <authorList>
            <person name="Wiegand S."/>
            <person name="Jogler M."/>
            <person name="Boedeker C."/>
            <person name="Pinto D."/>
            <person name="Vollmers J."/>
            <person name="Rivas-Marin E."/>
            <person name="Kohn T."/>
            <person name="Peeters S.H."/>
            <person name="Heuer A."/>
            <person name="Rast P."/>
            <person name="Oberbeckmann S."/>
            <person name="Bunk B."/>
            <person name="Jeske O."/>
            <person name="Meyerdierks A."/>
            <person name="Storesund J.E."/>
            <person name="Kallscheuer N."/>
            <person name="Luecker S."/>
            <person name="Lage O.M."/>
            <person name="Pohl T."/>
            <person name="Merkel B.J."/>
            <person name="Hornburger P."/>
            <person name="Mueller R.-W."/>
            <person name="Bruemmer F."/>
            <person name="Labrenz M."/>
            <person name="Spormann A.M."/>
            <person name="Op Den Camp H."/>
            <person name="Overmann J."/>
            <person name="Amann R."/>
            <person name="Jetten M.S.M."/>
            <person name="Mascher T."/>
            <person name="Medema M.H."/>
            <person name="Devos D.P."/>
            <person name="Kaster A.-K."/>
            <person name="Ovreas L."/>
            <person name="Rohde M."/>
            <person name="Galperin M.Y."/>
            <person name="Jogler C."/>
        </authorList>
    </citation>
    <scope>NUCLEOTIDE SEQUENCE [LARGE SCALE GENOMIC DNA]</scope>
    <source>
        <strain evidence="2 3">Pla52n</strain>
    </source>
</reference>
<dbReference type="PANTHER" id="PTHR30164:SF2">
    <property type="entry name" value="PROTEIN MTFA"/>
    <property type="match status" value="1"/>
</dbReference>
<dbReference type="InterPro" id="IPR010384">
    <property type="entry name" value="MtfA_fam"/>
</dbReference>
<dbReference type="SUPFAM" id="SSF103642">
    <property type="entry name" value="Sec-C motif"/>
    <property type="match status" value="1"/>
</dbReference>
<keyword evidence="1" id="KW-1133">Transmembrane helix</keyword>
<dbReference type="SUPFAM" id="SSF55486">
    <property type="entry name" value="Metalloproteases ('zincins'), catalytic domain"/>
    <property type="match status" value="1"/>
</dbReference>
<keyword evidence="1" id="KW-0472">Membrane</keyword>
<dbReference type="PANTHER" id="PTHR30164">
    <property type="entry name" value="MTFA PEPTIDASE"/>
    <property type="match status" value="1"/>
</dbReference>
<protein>
    <recommendedName>
        <fullName evidence="4">Protein MtfA</fullName>
    </recommendedName>
</protein>
<dbReference type="RefSeq" id="WP_146519524.1">
    <property type="nucleotide sequence ID" value="NZ_CP151726.1"/>
</dbReference>
<dbReference type="GO" id="GO:0008237">
    <property type="term" value="F:metallopeptidase activity"/>
    <property type="evidence" value="ECO:0007669"/>
    <property type="project" value="InterPro"/>
</dbReference>
<keyword evidence="1" id="KW-0812">Transmembrane</keyword>
<name>A0A5C6B2U7_9BACT</name>
<evidence type="ECO:0000256" key="1">
    <source>
        <dbReference type="SAM" id="Phobius"/>
    </source>
</evidence>
<dbReference type="Pfam" id="PF06167">
    <property type="entry name" value="Peptidase_M90"/>
    <property type="match status" value="1"/>
</dbReference>
<dbReference type="Pfam" id="PF02810">
    <property type="entry name" value="SEC-C"/>
    <property type="match status" value="1"/>
</dbReference>
<evidence type="ECO:0000313" key="3">
    <source>
        <dbReference type="Proteomes" id="UP000320176"/>
    </source>
</evidence>
<dbReference type="Gene3D" id="3.40.390.10">
    <property type="entry name" value="Collagenase (Catalytic Domain)"/>
    <property type="match status" value="1"/>
</dbReference>
<dbReference type="CDD" id="cd20169">
    <property type="entry name" value="Peptidase_M90_mtfA"/>
    <property type="match status" value="1"/>
</dbReference>
<keyword evidence="3" id="KW-1185">Reference proteome</keyword>
<dbReference type="Gene3D" id="1.10.472.150">
    <property type="entry name" value="Glucose-regulated metallo-peptidase M90, N-terminal domain"/>
    <property type="match status" value="1"/>
</dbReference>
<dbReference type="OrthoDB" id="9786424at2"/>
<dbReference type="InterPro" id="IPR042252">
    <property type="entry name" value="MtfA_N"/>
</dbReference>
<accession>A0A5C6B2U7</accession>
<comment type="caution">
    <text evidence="2">The sequence shown here is derived from an EMBL/GenBank/DDBJ whole genome shotgun (WGS) entry which is preliminary data.</text>
</comment>
<dbReference type="GO" id="GO:0005829">
    <property type="term" value="C:cytosol"/>
    <property type="evidence" value="ECO:0007669"/>
    <property type="project" value="TreeGrafter"/>
</dbReference>
<dbReference type="InterPro" id="IPR004027">
    <property type="entry name" value="SEC_C_motif"/>
</dbReference>
<evidence type="ECO:0008006" key="4">
    <source>
        <dbReference type="Google" id="ProtNLM"/>
    </source>
</evidence>
<dbReference type="EMBL" id="SJPN01000002">
    <property type="protein sequence ID" value="TWU06443.1"/>
    <property type="molecule type" value="Genomic_DNA"/>
</dbReference>